<reference evidence="7" key="1">
    <citation type="journal article" date="2020" name="mSystems">
        <title>Genome- and Community-Level Interaction Insights into Carbon Utilization and Element Cycling Functions of Hydrothermarchaeota in Hydrothermal Sediment.</title>
        <authorList>
            <person name="Zhou Z."/>
            <person name="Liu Y."/>
            <person name="Xu W."/>
            <person name="Pan J."/>
            <person name="Luo Z.H."/>
            <person name="Li M."/>
        </authorList>
    </citation>
    <scope>NUCLEOTIDE SEQUENCE [LARGE SCALE GENOMIC DNA]</scope>
    <source>
        <strain evidence="5">SpSt-12</strain>
        <strain evidence="7">SpSt-38</strain>
        <strain evidence="6">SpSt-87</strain>
    </source>
</reference>
<comment type="similarity">
    <text evidence="1">Belongs to the FldB/FldC dehydratase alpha/beta subunit family.</text>
</comment>
<dbReference type="PANTHER" id="PTHR30548:SF5">
    <property type="entry name" value="SUBUNIT OF OXYGEN-SENSITIVE 2-HYDROXYISOCAPROYL-COA DEHYDRATASE"/>
    <property type="match status" value="1"/>
</dbReference>
<sequence length="329" mass="38257">MNVGYLCTYTPKELIDAAGFTPVRIFAGDTQISLATAHIQSYACSQARGSLERALRGELDIQAVVFTRCCDTLMRLADIWERNTEMKVYNLEFPTRVDEKSKDFYFRELKDFVEVLRDWGGEITLESLRESFSLYHDLEEKLKMLFSIKPDYNVAKKVQEMNVRDAIKLVDDRLGEVEGEDEKPKILITGSVCPFVEVYRLFEDAGFALKDDICTGTRFFTFNTPPRDINSIDEGLRFLVEKYFNKAPCPTKHFPDDDRFNYILEKAKDCDGVVFLLLKFCEPHFYDYPQLKEKLEEMGKKVLLIELEFPIASYEQLRTRIEAFYEVIA</sequence>
<evidence type="ECO:0000313" key="7">
    <source>
        <dbReference type="EMBL" id="HGF87813.1"/>
    </source>
</evidence>
<evidence type="ECO:0000313" key="5">
    <source>
        <dbReference type="EMBL" id="HET20960.1"/>
    </source>
</evidence>
<evidence type="ECO:0000313" key="6">
    <source>
        <dbReference type="EMBL" id="HFW32585.1"/>
    </source>
</evidence>
<protein>
    <submittedName>
        <fullName evidence="7">2-hydroxyacyl-CoA dehydratase</fullName>
    </submittedName>
</protein>
<evidence type="ECO:0000256" key="4">
    <source>
        <dbReference type="ARBA" id="ARBA00023014"/>
    </source>
</evidence>
<dbReference type="GO" id="GO:0051536">
    <property type="term" value="F:iron-sulfur cluster binding"/>
    <property type="evidence" value="ECO:0007669"/>
    <property type="project" value="UniProtKB-KW"/>
</dbReference>
<keyword evidence="4" id="KW-0411">Iron-sulfur</keyword>
<dbReference type="EMBL" id="DSQD01000168">
    <property type="protein sequence ID" value="HGF87813.1"/>
    <property type="molecule type" value="Genomic_DNA"/>
</dbReference>
<accession>A0A7C3ZN56</accession>
<comment type="caution">
    <text evidence="7">The sequence shown here is derived from an EMBL/GenBank/DDBJ whole genome shotgun (WGS) entry which is preliminary data.</text>
</comment>
<dbReference type="AlphaFoldDB" id="A0A7C3ZN56"/>
<dbReference type="PANTHER" id="PTHR30548">
    <property type="entry name" value="2-HYDROXYGLUTARYL-COA DEHYDRATASE, D-COMPONENT-RELATED"/>
    <property type="match status" value="1"/>
</dbReference>
<organism evidence="7">
    <name type="scientific">Archaeoglobus fulgidus</name>
    <dbReference type="NCBI Taxonomy" id="2234"/>
    <lineage>
        <taxon>Archaea</taxon>
        <taxon>Methanobacteriati</taxon>
        <taxon>Methanobacteriota</taxon>
        <taxon>Archaeoglobi</taxon>
        <taxon>Archaeoglobales</taxon>
        <taxon>Archaeoglobaceae</taxon>
        <taxon>Archaeoglobus</taxon>
    </lineage>
</organism>
<dbReference type="Pfam" id="PF06050">
    <property type="entry name" value="HGD-D"/>
    <property type="match status" value="1"/>
</dbReference>
<name>A0A7C3ZN56_ARCFL</name>
<dbReference type="Gene3D" id="3.40.50.11890">
    <property type="match status" value="1"/>
</dbReference>
<dbReference type="EMBL" id="DSCQ01000029">
    <property type="protein sequence ID" value="HET20960.1"/>
    <property type="molecule type" value="Genomic_DNA"/>
</dbReference>
<proteinExistence type="inferred from homology"/>
<keyword evidence="3" id="KW-0408">Iron</keyword>
<dbReference type="EMBL" id="DTLB01000038">
    <property type="protein sequence ID" value="HFW32585.1"/>
    <property type="molecule type" value="Genomic_DNA"/>
</dbReference>
<evidence type="ECO:0000256" key="1">
    <source>
        <dbReference type="ARBA" id="ARBA00005806"/>
    </source>
</evidence>
<gene>
    <name evidence="5" type="ORF">ENN70_02395</name>
    <name evidence="7" type="ORF">ENR21_05400</name>
    <name evidence="6" type="ORF">ENW66_06495</name>
</gene>
<evidence type="ECO:0000256" key="2">
    <source>
        <dbReference type="ARBA" id="ARBA00022723"/>
    </source>
</evidence>
<dbReference type="Gene3D" id="3.40.50.11900">
    <property type="match status" value="1"/>
</dbReference>
<dbReference type="GO" id="GO:0046872">
    <property type="term" value="F:metal ion binding"/>
    <property type="evidence" value="ECO:0007669"/>
    <property type="project" value="UniProtKB-KW"/>
</dbReference>
<dbReference type="InterPro" id="IPR010327">
    <property type="entry name" value="FldB/FldC_alpha/beta"/>
</dbReference>
<keyword evidence="2" id="KW-0479">Metal-binding</keyword>
<evidence type="ECO:0000256" key="3">
    <source>
        <dbReference type="ARBA" id="ARBA00023004"/>
    </source>
</evidence>